<evidence type="ECO:0000313" key="1">
    <source>
        <dbReference type="EMBL" id="KAJ0178437.1"/>
    </source>
</evidence>
<evidence type="ECO:0000313" key="2">
    <source>
        <dbReference type="Proteomes" id="UP000824533"/>
    </source>
</evidence>
<reference evidence="1 2" key="1">
    <citation type="journal article" date="2021" name="Front. Genet.">
        <title>Chromosome-Level Genome Assembly Reveals Significant Gene Expansion in the Toll and IMD Signaling Pathways of Dendrolimus kikuchii.</title>
        <authorList>
            <person name="Zhou J."/>
            <person name="Wu P."/>
            <person name="Xiong Z."/>
            <person name="Liu N."/>
            <person name="Zhao N."/>
            <person name="Ji M."/>
            <person name="Qiu Y."/>
            <person name="Yang B."/>
        </authorList>
    </citation>
    <scope>NUCLEOTIDE SEQUENCE [LARGE SCALE GENOMIC DNA]</scope>
    <source>
        <strain evidence="1">Ann1</strain>
    </source>
</reference>
<comment type="caution">
    <text evidence="1">The sequence shown here is derived from an EMBL/GenBank/DDBJ whole genome shotgun (WGS) entry which is preliminary data.</text>
</comment>
<proteinExistence type="predicted"/>
<keyword evidence="2" id="KW-1185">Reference proteome</keyword>
<dbReference type="Proteomes" id="UP000824533">
    <property type="component" value="Linkage Group LG10"/>
</dbReference>
<organism evidence="1 2">
    <name type="scientific">Dendrolimus kikuchii</name>
    <dbReference type="NCBI Taxonomy" id="765133"/>
    <lineage>
        <taxon>Eukaryota</taxon>
        <taxon>Metazoa</taxon>
        <taxon>Ecdysozoa</taxon>
        <taxon>Arthropoda</taxon>
        <taxon>Hexapoda</taxon>
        <taxon>Insecta</taxon>
        <taxon>Pterygota</taxon>
        <taxon>Neoptera</taxon>
        <taxon>Endopterygota</taxon>
        <taxon>Lepidoptera</taxon>
        <taxon>Glossata</taxon>
        <taxon>Ditrysia</taxon>
        <taxon>Bombycoidea</taxon>
        <taxon>Lasiocampidae</taxon>
        <taxon>Dendrolimus</taxon>
    </lineage>
</organism>
<name>A0ACC1D4I9_9NEOP</name>
<gene>
    <name evidence="1" type="ORF">K1T71_006260</name>
</gene>
<dbReference type="EMBL" id="CM034396">
    <property type="protein sequence ID" value="KAJ0178437.1"/>
    <property type="molecule type" value="Genomic_DNA"/>
</dbReference>
<sequence>MVTTQGNPPKEKKAIRKQTIERRQKIWEEEVEESWTKQLIPDVRKWYCREFGEINYYITQMLTGHGCFQDYLCRIRKINTDTCPYCEKVDTAAYTIVQCERWEEARRTAQTNLGSKITTSTILDIMLQN</sequence>
<protein>
    <submittedName>
        <fullName evidence="1">Uncharacterized protein</fullName>
    </submittedName>
</protein>
<accession>A0ACC1D4I9</accession>